<name>A0AAF0INT0_9EURO</name>
<keyword evidence="1" id="KW-0962">Peroxisome biogenesis</keyword>
<evidence type="ECO:0000313" key="7">
    <source>
        <dbReference type="Proteomes" id="UP001219355"/>
    </source>
</evidence>
<proteinExistence type="predicted"/>
<evidence type="ECO:0008006" key="8">
    <source>
        <dbReference type="Google" id="ProtNLM"/>
    </source>
</evidence>
<sequence>MENSANKLDPSTEGLTQPEPILTANGTAKEASCRFNREEGRGGCSLKDALSKTDTTILRLSDLISTSSGQETVLATVNYSAEILHYALSSSPLQAILVRLRTRLGLSNPRSPRDGSKSQIPPFLALASLISETRTAIRLLGLIPLWKWGSATMKSPPVDPILRVVAFAQVFVNVVYQFMENVAFLASKGIISQRALQRWGGIGQWYIWATRAWLSHVVLEFVRLWREQSLFAKQKQLSLENCPAKGIGEGQDPAEALRLRAWRKSLVSNLAWFPLCVHWSLEKGAGVPNSMTGLISFIAGAWKLSDSWEATARAS</sequence>
<comment type="subcellular location">
    <subcellularLocation>
        <location evidence="4">Peroxisome membrane</location>
    </subcellularLocation>
</comment>
<evidence type="ECO:0000256" key="4">
    <source>
        <dbReference type="ARBA" id="ARBA00046271"/>
    </source>
</evidence>
<evidence type="ECO:0000256" key="3">
    <source>
        <dbReference type="ARBA" id="ARBA00023140"/>
    </source>
</evidence>
<organism evidence="6 7">
    <name type="scientific">Emydomyces testavorans</name>
    <dbReference type="NCBI Taxonomy" id="2070801"/>
    <lineage>
        <taxon>Eukaryota</taxon>
        <taxon>Fungi</taxon>
        <taxon>Dikarya</taxon>
        <taxon>Ascomycota</taxon>
        <taxon>Pezizomycotina</taxon>
        <taxon>Eurotiomycetes</taxon>
        <taxon>Eurotiomycetidae</taxon>
        <taxon>Onygenales</taxon>
        <taxon>Nannizziopsiaceae</taxon>
        <taxon>Emydomyces</taxon>
    </lineage>
</organism>
<dbReference type="Proteomes" id="UP001219355">
    <property type="component" value="Chromosome 4"/>
</dbReference>
<evidence type="ECO:0000313" key="6">
    <source>
        <dbReference type="EMBL" id="WEW61154.1"/>
    </source>
</evidence>
<keyword evidence="7" id="KW-1185">Reference proteome</keyword>
<keyword evidence="2" id="KW-0472">Membrane</keyword>
<dbReference type="GO" id="GO:0005778">
    <property type="term" value="C:peroxisomal membrane"/>
    <property type="evidence" value="ECO:0007669"/>
    <property type="project" value="UniProtKB-SubCell"/>
</dbReference>
<gene>
    <name evidence="6" type="ORF">PRK78_006644</name>
</gene>
<reference evidence="6" key="1">
    <citation type="submission" date="2023-03" db="EMBL/GenBank/DDBJ databases">
        <title>Emydomyces testavorans Genome Sequence.</title>
        <authorList>
            <person name="Hoyer L."/>
        </authorList>
    </citation>
    <scope>NUCLEOTIDE SEQUENCE</scope>
    <source>
        <strain evidence="6">16-2883</strain>
    </source>
</reference>
<feature type="region of interest" description="Disordered" evidence="5">
    <location>
        <begin position="1"/>
        <end position="20"/>
    </location>
</feature>
<dbReference type="InterPro" id="IPR008733">
    <property type="entry name" value="PEX11"/>
</dbReference>
<protein>
    <recommendedName>
        <fullName evidence="8">Peroxin 11C</fullName>
    </recommendedName>
</protein>
<evidence type="ECO:0000256" key="1">
    <source>
        <dbReference type="ARBA" id="ARBA00022593"/>
    </source>
</evidence>
<evidence type="ECO:0000256" key="5">
    <source>
        <dbReference type="SAM" id="MobiDB-lite"/>
    </source>
</evidence>
<dbReference type="EMBL" id="CP120630">
    <property type="protein sequence ID" value="WEW61154.1"/>
    <property type="molecule type" value="Genomic_DNA"/>
</dbReference>
<dbReference type="GO" id="GO:0016559">
    <property type="term" value="P:peroxisome fission"/>
    <property type="evidence" value="ECO:0007669"/>
    <property type="project" value="InterPro"/>
</dbReference>
<dbReference type="PANTHER" id="PTHR12652:SF25">
    <property type="entry name" value="MICROBODY (PEROXISOME) PROLIFERATION PROTEIN PEROXIN 11C (EUROFUNG)"/>
    <property type="match status" value="1"/>
</dbReference>
<evidence type="ECO:0000256" key="2">
    <source>
        <dbReference type="ARBA" id="ARBA00023136"/>
    </source>
</evidence>
<dbReference type="PANTHER" id="PTHR12652">
    <property type="entry name" value="PEROXISOMAL BIOGENESIS FACTOR 11"/>
    <property type="match status" value="1"/>
</dbReference>
<accession>A0AAF0INT0</accession>
<dbReference type="AlphaFoldDB" id="A0AAF0INT0"/>
<keyword evidence="3" id="KW-0576">Peroxisome</keyword>
<dbReference type="Pfam" id="PF05648">
    <property type="entry name" value="PEX11"/>
    <property type="match status" value="1"/>
</dbReference>